<dbReference type="OrthoDB" id="409956at2759"/>
<evidence type="ECO:0000259" key="10">
    <source>
        <dbReference type="PROSITE" id="PS50802"/>
    </source>
</evidence>
<evidence type="ECO:0000313" key="11">
    <source>
        <dbReference type="EMBL" id="OBS70174.1"/>
    </source>
</evidence>
<name>A0A1A6GW43_NEOLE</name>
<dbReference type="EMBL" id="LZPO01066394">
    <property type="protein sequence ID" value="OBS70174.1"/>
    <property type="molecule type" value="Genomic_DNA"/>
</dbReference>
<evidence type="ECO:0000256" key="8">
    <source>
        <dbReference type="ARBA" id="ARBA00074858"/>
    </source>
</evidence>
<dbReference type="Proteomes" id="UP000092124">
    <property type="component" value="Unassembled WGS sequence"/>
</dbReference>
<dbReference type="EC" id="3.4.19.12" evidence="2"/>
<dbReference type="InterPro" id="IPR003323">
    <property type="entry name" value="OTU_dom"/>
</dbReference>
<keyword evidence="3" id="KW-0645">Protease</keyword>
<dbReference type="PANTHER" id="PTHR12419:SF101">
    <property type="entry name" value="OTU DOMAIN-CONTAINING PROTEIN 1"/>
    <property type="match status" value="1"/>
</dbReference>
<comment type="caution">
    <text evidence="11">The sequence shown here is derived from an EMBL/GenBank/DDBJ whole genome shotgun (WGS) entry which is preliminary data.</text>
</comment>
<dbReference type="SUPFAM" id="SSF54001">
    <property type="entry name" value="Cysteine proteinases"/>
    <property type="match status" value="1"/>
</dbReference>
<feature type="compositionally biased region" description="Low complexity" evidence="9">
    <location>
        <begin position="53"/>
        <end position="70"/>
    </location>
</feature>
<proteinExistence type="predicted"/>
<dbReference type="GO" id="GO:0006508">
    <property type="term" value="P:proteolysis"/>
    <property type="evidence" value="ECO:0007669"/>
    <property type="project" value="UniProtKB-KW"/>
</dbReference>
<dbReference type="Gene3D" id="3.90.70.80">
    <property type="match status" value="1"/>
</dbReference>
<comment type="catalytic activity">
    <reaction evidence="1">
        <text>Thiol-dependent hydrolysis of ester, thioester, amide, peptide and isopeptide bonds formed by the C-terminal Gly of ubiquitin (a 76-residue protein attached to proteins as an intracellular targeting signal).</text>
        <dbReference type="EC" id="3.4.19.12"/>
    </reaction>
</comment>
<evidence type="ECO:0000256" key="2">
    <source>
        <dbReference type="ARBA" id="ARBA00012759"/>
    </source>
</evidence>
<dbReference type="PANTHER" id="PTHR12419">
    <property type="entry name" value="OTU DOMAIN CONTAINING PROTEIN"/>
    <property type="match status" value="1"/>
</dbReference>
<accession>A0A1A6GW43</accession>
<dbReference type="GO" id="GO:0070536">
    <property type="term" value="P:protein K63-linked deubiquitination"/>
    <property type="evidence" value="ECO:0007669"/>
    <property type="project" value="TreeGrafter"/>
</dbReference>
<feature type="region of interest" description="Disordered" evidence="9">
    <location>
        <begin position="140"/>
        <end position="159"/>
    </location>
</feature>
<comment type="function">
    <text evidence="7">Deubiquitinating enzyme that specifically hydrolyzes 'Lys-63'-linked polyubiquitin to monoubiquitin. Required for the stability and translation of a subset mRNAs with a high abundance of rare codons by mediating deubiquitination of 40S ribosomal protein RPS10/eS10, thereby antagonizing ZNF598-mediated 40S ubiquitination. The abundance of rare codons in mRNAs can limit the translation rate and can lead to ribosome collisions that trigger activation of ribosome quality control (RQC) pathway by ZNF598. OTUD1-mediated deubiquitination prevents activation of the RQC and subsequent dissociation of ribosomes and stimulates formation of polysomes and translation.</text>
</comment>
<dbReference type="STRING" id="56216.A0A1A6GW43"/>
<evidence type="ECO:0000256" key="7">
    <source>
        <dbReference type="ARBA" id="ARBA00057633"/>
    </source>
</evidence>
<dbReference type="InterPro" id="IPR050704">
    <property type="entry name" value="Peptidase_C85-like"/>
</dbReference>
<evidence type="ECO:0000256" key="5">
    <source>
        <dbReference type="ARBA" id="ARBA00022801"/>
    </source>
</evidence>
<gene>
    <name evidence="11" type="ORF">A6R68_01285</name>
</gene>
<evidence type="ECO:0000313" key="12">
    <source>
        <dbReference type="Proteomes" id="UP000092124"/>
    </source>
</evidence>
<feature type="region of interest" description="Disordered" evidence="9">
    <location>
        <begin position="1"/>
        <end position="93"/>
    </location>
</feature>
<keyword evidence="6" id="KW-0788">Thiol protease</keyword>
<evidence type="ECO:0000256" key="1">
    <source>
        <dbReference type="ARBA" id="ARBA00000707"/>
    </source>
</evidence>
<evidence type="ECO:0000256" key="4">
    <source>
        <dbReference type="ARBA" id="ARBA00022786"/>
    </source>
</evidence>
<protein>
    <recommendedName>
        <fullName evidence="8">OTU domain-containing protein 1</fullName>
        <ecNumber evidence="2">3.4.19.12</ecNumber>
    </recommendedName>
</protein>
<feature type="region of interest" description="Disordered" evidence="9">
    <location>
        <begin position="190"/>
        <end position="250"/>
    </location>
</feature>
<evidence type="ECO:0000256" key="3">
    <source>
        <dbReference type="ARBA" id="ARBA00022670"/>
    </source>
</evidence>
<feature type="compositionally biased region" description="Low complexity" evidence="9">
    <location>
        <begin position="190"/>
        <end position="210"/>
    </location>
</feature>
<keyword evidence="4" id="KW-0833">Ubl conjugation pathway</keyword>
<dbReference type="PROSITE" id="PS50802">
    <property type="entry name" value="OTU"/>
    <property type="match status" value="1"/>
</dbReference>
<dbReference type="AlphaFoldDB" id="A0A1A6GW43"/>
<dbReference type="InterPro" id="IPR047834">
    <property type="entry name" value="OTUD1_OTU"/>
</dbReference>
<dbReference type="FunFam" id="3.90.70.80:FF:000010">
    <property type="entry name" value="OTU domain-containing protein 1"/>
    <property type="match status" value="1"/>
</dbReference>
<dbReference type="InterPro" id="IPR038765">
    <property type="entry name" value="Papain-like_cys_pep_sf"/>
</dbReference>
<feature type="compositionally biased region" description="Basic and acidic residues" evidence="9">
    <location>
        <begin position="214"/>
        <end position="231"/>
    </location>
</feature>
<evidence type="ECO:0000256" key="9">
    <source>
        <dbReference type="SAM" id="MobiDB-lite"/>
    </source>
</evidence>
<feature type="compositionally biased region" description="Basic and acidic residues" evidence="9">
    <location>
        <begin position="239"/>
        <end position="250"/>
    </location>
</feature>
<feature type="domain" description="OTU" evidence="10">
    <location>
        <begin position="304"/>
        <end position="433"/>
    </location>
</feature>
<keyword evidence="12" id="KW-1185">Reference proteome</keyword>
<reference evidence="11 12" key="1">
    <citation type="submission" date="2016-06" db="EMBL/GenBank/DDBJ databases">
        <title>The Draft Genome Sequence and Annotation of the Desert Woodrat Neotoma lepida.</title>
        <authorList>
            <person name="Campbell M."/>
            <person name="Oakeson K.F."/>
            <person name="Yandell M."/>
            <person name="Halpert J.R."/>
            <person name="Dearing D."/>
        </authorList>
    </citation>
    <scope>NUCLEOTIDE SEQUENCE [LARGE SCALE GENOMIC DNA]</scope>
    <source>
        <strain evidence="11">417</strain>
        <tissue evidence="11">Liver</tissue>
    </source>
</reference>
<organism evidence="11 12">
    <name type="scientific">Neotoma lepida</name>
    <name type="common">Desert woodrat</name>
    <dbReference type="NCBI Taxonomy" id="56216"/>
    <lineage>
        <taxon>Eukaryota</taxon>
        <taxon>Metazoa</taxon>
        <taxon>Chordata</taxon>
        <taxon>Craniata</taxon>
        <taxon>Vertebrata</taxon>
        <taxon>Euteleostomi</taxon>
        <taxon>Mammalia</taxon>
        <taxon>Eutheria</taxon>
        <taxon>Euarchontoglires</taxon>
        <taxon>Glires</taxon>
        <taxon>Rodentia</taxon>
        <taxon>Myomorpha</taxon>
        <taxon>Muroidea</taxon>
        <taxon>Cricetidae</taxon>
        <taxon>Neotominae</taxon>
        <taxon>Neotoma</taxon>
    </lineage>
</organism>
<keyword evidence="5" id="KW-0378">Hydrolase</keyword>
<evidence type="ECO:0000256" key="6">
    <source>
        <dbReference type="ARBA" id="ARBA00022807"/>
    </source>
</evidence>
<sequence length="476" mass="51754">MPAAQPPPRPRPRGRHLGAGRPRLNGARIPAAPRDAAAPPEVNKRGPASPHPRAALLLAGGRRSAARAASPTVPSGRRGAQLRQRPAPESRAEARALRCPLAARALWRSRNWVAARALFAALDAAARGAELSAILGLRGTAPEGVSPTGTRSYKGPRAASAMQLYSSPAAPNAARDAPDRNFRLSEHRQALAAAQHRASAPVPGSPESGPGPWGEERRAERSPRGWDRASGRSDAPGSDAHRRHDPEAEAHPVPAALARSSGEPAQNGAGEAVGAPRADPRDEKLALYLAEVERQDKYLRQRNKYRFHIIPDGNCLYRAVSKTVYGDQSLHRELREQTVHYIADHLDHFSPLIEGDVGEFIIAAAQDGAWAGYPELLAMGQMLNVNIHLTTGGRLESPTVSTMIHYLGPEDSLRPSIWLSWLSNGHYDAVFDHSYPNPEYDNWCKQTQMQRKRDEELAKSMAISLSKMYIEQNACS</sequence>
<dbReference type="CDD" id="cd22747">
    <property type="entry name" value="OTU_OTUD1"/>
    <property type="match status" value="1"/>
</dbReference>
<feature type="compositionally biased region" description="Low complexity" evidence="9">
    <location>
        <begin position="19"/>
        <end position="40"/>
    </location>
</feature>
<dbReference type="GO" id="GO:0004843">
    <property type="term" value="F:cysteine-type deubiquitinase activity"/>
    <property type="evidence" value="ECO:0007669"/>
    <property type="project" value="UniProtKB-EC"/>
</dbReference>
<dbReference type="Pfam" id="PF02338">
    <property type="entry name" value="OTU"/>
    <property type="match status" value="1"/>
</dbReference>
<feature type="region of interest" description="Disordered" evidence="9">
    <location>
        <begin position="259"/>
        <end position="278"/>
    </location>
</feature>